<keyword evidence="2" id="KW-0813">Transport</keyword>
<dbReference type="PANTHER" id="PTHR43649:SF29">
    <property type="entry name" value="OSMOPROTECTIVE COMPOUNDS-BINDING PROTEIN GGTB"/>
    <property type="match status" value="1"/>
</dbReference>
<dbReference type="InterPro" id="IPR006311">
    <property type="entry name" value="TAT_signal"/>
</dbReference>
<evidence type="ECO:0000256" key="2">
    <source>
        <dbReference type="ARBA" id="ARBA00022448"/>
    </source>
</evidence>
<sequence>MHQNQTPRGVRRRALSITAFVGVSALALAGCASGAAAGGGDGDKTLTVQVQSVQQPAFEYAAKIFEKENPGVTVEFQTVTEQQKSTTNTQIMASSNAPDIGLVPVNAQPYFDLVKADALEPLDDLWADADLESRYGDTIAGALKWDGTPYLALFDTTYYNVVFYNKDAFAEAGITAPANHQIASNDELYDIVSKLDTSGYDGLAVGGAAGYQLAWLQDAQLQANSPDALKDYLVSWQPGVEPKEKYDDPAFTDSLEQIAEWNDNNVFQEGMAGAAGDQAQAAFTAGDAAMLLGGVWIPSILGDVDFEYDWLLLPGAGDEPTLPSLYAGDTLAVPKTSKNIDLAKKFLAVYSSDDVQKFAAENVGSLPAVNTVAASDVPGLGPVVQSVIEFTNSVGFGLGLTSTLPGSIGGSFMDPQIQQLVSGQTTAEQVGQAQQGAFDTWKSQNK</sequence>
<dbReference type="PROSITE" id="PS51318">
    <property type="entry name" value="TAT"/>
    <property type="match status" value="1"/>
</dbReference>
<dbReference type="Proteomes" id="UP001215097">
    <property type="component" value="Chromosome"/>
</dbReference>
<keyword evidence="3" id="KW-0732">Signal</keyword>
<evidence type="ECO:0000313" key="4">
    <source>
        <dbReference type="EMBL" id="WDM44480.1"/>
    </source>
</evidence>
<keyword evidence="5" id="KW-1185">Reference proteome</keyword>
<feature type="signal peptide" evidence="3">
    <location>
        <begin position="1"/>
        <end position="29"/>
    </location>
</feature>
<evidence type="ECO:0000313" key="5">
    <source>
        <dbReference type="Proteomes" id="UP001215097"/>
    </source>
</evidence>
<evidence type="ECO:0000256" key="3">
    <source>
        <dbReference type="SAM" id="SignalP"/>
    </source>
</evidence>
<dbReference type="InterPro" id="IPR006059">
    <property type="entry name" value="SBP"/>
</dbReference>
<name>A0ABY7XUR3_MICLT</name>
<protein>
    <submittedName>
        <fullName evidence="4">Extracellular solute-binding protein</fullName>
    </submittedName>
</protein>
<dbReference type="Pfam" id="PF01547">
    <property type="entry name" value="SBP_bac_1"/>
    <property type="match status" value="1"/>
</dbReference>
<proteinExistence type="inferred from homology"/>
<evidence type="ECO:0000256" key="1">
    <source>
        <dbReference type="ARBA" id="ARBA00008520"/>
    </source>
</evidence>
<dbReference type="RefSeq" id="WP_282214620.1">
    <property type="nucleotide sequence ID" value="NZ_BAAAUN010000001.1"/>
</dbReference>
<dbReference type="PANTHER" id="PTHR43649">
    <property type="entry name" value="ARABINOSE-BINDING PROTEIN-RELATED"/>
    <property type="match status" value="1"/>
</dbReference>
<dbReference type="Gene3D" id="3.40.190.10">
    <property type="entry name" value="Periplasmic binding protein-like II"/>
    <property type="match status" value="2"/>
</dbReference>
<organism evidence="4 5">
    <name type="scientific">Microbacterium luteolum</name>
    <name type="common">Aureobacterium luteolum</name>
    <dbReference type="NCBI Taxonomy" id="69367"/>
    <lineage>
        <taxon>Bacteria</taxon>
        <taxon>Bacillati</taxon>
        <taxon>Actinomycetota</taxon>
        <taxon>Actinomycetes</taxon>
        <taxon>Micrococcales</taxon>
        <taxon>Microbacteriaceae</taxon>
        <taxon>Microbacterium</taxon>
    </lineage>
</organism>
<dbReference type="SUPFAM" id="SSF53850">
    <property type="entry name" value="Periplasmic binding protein-like II"/>
    <property type="match status" value="1"/>
</dbReference>
<gene>
    <name evidence="4" type="ORF">KV395_15025</name>
</gene>
<reference evidence="4 5" key="1">
    <citation type="submission" date="2021-06" db="EMBL/GenBank/DDBJ databases">
        <title>Genome-based taxonomic framework of Microbacterium strains isolated from marine environment, the description of four new species and reclassification of four preexisting species.</title>
        <authorList>
            <person name="Lee S.D."/>
            <person name="Kim S.-M."/>
            <person name="Byeon Y.-S."/>
            <person name="Yang H.L."/>
            <person name="Kim I.S."/>
        </authorList>
    </citation>
    <scope>NUCLEOTIDE SEQUENCE [LARGE SCALE GENOMIC DNA]</scope>
    <source>
        <strain evidence="4 5">KACC 14465</strain>
    </source>
</reference>
<feature type="chain" id="PRO_5045505128" evidence="3">
    <location>
        <begin position="30"/>
        <end position="446"/>
    </location>
</feature>
<dbReference type="EMBL" id="CP078075">
    <property type="protein sequence ID" value="WDM44480.1"/>
    <property type="molecule type" value="Genomic_DNA"/>
</dbReference>
<dbReference type="InterPro" id="IPR050490">
    <property type="entry name" value="Bact_solute-bd_prot1"/>
</dbReference>
<comment type="similarity">
    <text evidence="1">Belongs to the bacterial solute-binding protein 1 family.</text>
</comment>
<accession>A0ABY7XUR3</accession>